<organism evidence="3 4">
    <name type="scientific">Xenopus laevis</name>
    <name type="common">African clawed frog</name>
    <dbReference type="NCBI Taxonomy" id="8355"/>
    <lineage>
        <taxon>Eukaryota</taxon>
        <taxon>Metazoa</taxon>
        <taxon>Chordata</taxon>
        <taxon>Craniata</taxon>
        <taxon>Vertebrata</taxon>
        <taxon>Euteleostomi</taxon>
        <taxon>Amphibia</taxon>
        <taxon>Batrachia</taxon>
        <taxon>Anura</taxon>
        <taxon>Pipoidea</taxon>
        <taxon>Pipidae</taxon>
        <taxon>Xenopodinae</taxon>
        <taxon>Xenopus</taxon>
        <taxon>Xenopus</taxon>
    </lineage>
</organism>
<evidence type="ECO:0000313" key="3">
    <source>
        <dbReference type="EMBL" id="OCT82952.1"/>
    </source>
</evidence>
<evidence type="ECO:0000256" key="2">
    <source>
        <dbReference type="SAM" id="MobiDB-lite"/>
    </source>
</evidence>
<sequence>MKQGLRGDIKQLSDDLRKDIGDLGDRTAHLEEKLGEFADAHNELVDYQNRTQAEIERLSNKLEVYMDLAPATLLKRKTFAEITKILRQNNIPYRWGFPVKLIIQRNGTPTVLSTVAEAKKTLAFDKKSSPRRQSPPSSPGKLQKEWQKV</sequence>
<gene>
    <name evidence="3" type="ORF">XELAEV_18025488mg</name>
</gene>
<dbReference type="Proteomes" id="UP000694892">
    <property type="component" value="Chromosome 4S"/>
</dbReference>
<keyword evidence="1" id="KW-0175">Coiled coil</keyword>
<name>A0A974HLW4_XENLA</name>
<dbReference type="FunFam" id="3.30.250.20:FF:000006">
    <property type="entry name" value="Uncharacterized protein"/>
    <property type="match status" value="1"/>
</dbReference>
<dbReference type="Gene3D" id="3.30.250.20">
    <property type="entry name" value="L1 transposable element, C-terminal domain"/>
    <property type="match status" value="1"/>
</dbReference>
<evidence type="ECO:0008006" key="5">
    <source>
        <dbReference type="Google" id="ProtNLM"/>
    </source>
</evidence>
<evidence type="ECO:0000256" key="1">
    <source>
        <dbReference type="SAM" id="Coils"/>
    </source>
</evidence>
<dbReference type="InterPro" id="IPR042566">
    <property type="entry name" value="L1_C"/>
</dbReference>
<dbReference type="EMBL" id="CM004473">
    <property type="protein sequence ID" value="OCT82952.1"/>
    <property type="molecule type" value="Genomic_DNA"/>
</dbReference>
<feature type="region of interest" description="Disordered" evidence="2">
    <location>
        <begin position="123"/>
        <end position="149"/>
    </location>
</feature>
<proteinExistence type="predicted"/>
<protein>
    <recommendedName>
        <fullName evidence="5">L1 transposable element RRM domain-containing protein</fullName>
    </recommendedName>
</protein>
<evidence type="ECO:0000313" key="4">
    <source>
        <dbReference type="Proteomes" id="UP000694892"/>
    </source>
</evidence>
<feature type="coiled-coil region" evidence="1">
    <location>
        <begin position="30"/>
        <end position="68"/>
    </location>
</feature>
<reference evidence="4" key="1">
    <citation type="journal article" date="2016" name="Nature">
        <title>Genome evolution in the allotetraploid frog Xenopus laevis.</title>
        <authorList>
            <person name="Session A.M."/>
            <person name="Uno Y."/>
            <person name="Kwon T."/>
            <person name="Chapman J.A."/>
            <person name="Toyoda A."/>
            <person name="Takahashi S."/>
            <person name="Fukui A."/>
            <person name="Hikosaka A."/>
            <person name="Suzuki A."/>
            <person name="Kondo M."/>
            <person name="van Heeringen S.J."/>
            <person name="Quigley I."/>
            <person name="Heinz S."/>
            <person name="Ogino H."/>
            <person name="Ochi H."/>
            <person name="Hellsten U."/>
            <person name="Lyons J.B."/>
            <person name="Simakov O."/>
            <person name="Putnam N."/>
            <person name="Stites J."/>
            <person name="Kuroki Y."/>
            <person name="Tanaka T."/>
            <person name="Michiue T."/>
            <person name="Watanabe M."/>
            <person name="Bogdanovic O."/>
            <person name="Lister R."/>
            <person name="Georgiou G."/>
            <person name="Paranjpe S.S."/>
            <person name="van Kruijsbergen I."/>
            <person name="Shu S."/>
            <person name="Carlson J."/>
            <person name="Kinoshita T."/>
            <person name="Ohta Y."/>
            <person name="Mawaribuchi S."/>
            <person name="Jenkins J."/>
            <person name="Grimwood J."/>
            <person name="Schmutz J."/>
            <person name="Mitros T."/>
            <person name="Mozaffari S.V."/>
            <person name="Suzuki Y."/>
            <person name="Haramoto Y."/>
            <person name="Yamamoto T.S."/>
            <person name="Takagi C."/>
            <person name="Heald R."/>
            <person name="Miller K."/>
            <person name="Haudenschild C."/>
            <person name="Kitzman J."/>
            <person name="Nakayama T."/>
            <person name="Izutsu Y."/>
            <person name="Robert J."/>
            <person name="Fortriede J."/>
            <person name="Burns K."/>
            <person name="Lotay V."/>
            <person name="Karimi K."/>
            <person name="Yasuoka Y."/>
            <person name="Dichmann D.S."/>
            <person name="Flajnik M.F."/>
            <person name="Houston D.W."/>
            <person name="Shendure J."/>
            <person name="DuPasquier L."/>
            <person name="Vize P.D."/>
            <person name="Zorn A.M."/>
            <person name="Ito M."/>
            <person name="Marcotte E.M."/>
            <person name="Wallingford J.B."/>
            <person name="Ito Y."/>
            <person name="Asashima M."/>
            <person name="Ueno N."/>
            <person name="Matsuda Y."/>
            <person name="Veenstra G.J."/>
            <person name="Fujiyama A."/>
            <person name="Harland R.M."/>
            <person name="Taira M."/>
            <person name="Rokhsar D.S."/>
        </authorList>
    </citation>
    <scope>NUCLEOTIDE SEQUENCE [LARGE SCALE GENOMIC DNA]</scope>
    <source>
        <strain evidence="4">J</strain>
    </source>
</reference>
<dbReference type="AlphaFoldDB" id="A0A974HLW4"/>
<accession>A0A974HLW4</accession>